<keyword evidence="2" id="KW-1185">Reference proteome</keyword>
<dbReference type="RefSeq" id="WP_126039554.1">
    <property type="nucleotide sequence ID" value="NZ_CP034438.1"/>
</dbReference>
<accession>A0A3Q8WT51</accession>
<dbReference type="AlphaFoldDB" id="A0A3Q8WT51"/>
<dbReference type="Pfam" id="PF02620">
    <property type="entry name" value="YceD"/>
    <property type="match status" value="1"/>
</dbReference>
<name>A0A3Q8WT51_9ACTO</name>
<dbReference type="OrthoDB" id="9790372at2"/>
<dbReference type="EMBL" id="CP034438">
    <property type="protein sequence ID" value="AZN29577.1"/>
    <property type="molecule type" value="Genomic_DNA"/>
</dbReference>
<dbReference type="Proteomes" id="UP000270021">
    <property type="component" value="Chromosome"/>
</dbReference>
<protein>
    <submittedName>
        <fullName evidence="1">DUF177 domain-containing protein</fullName>
    </submittedName>
</protein>
<reference evidence="1 2" key="1">
    <citation type="submission" date="2018-12" db="EMBL/GenBank/DDBJ databases">
        <title>Complete genome sequence of Flaviflexus salsibiostraticola KCTC 33148.</title>
        <authorList>
            <person name="Bae J.-W."/>
        </authorList>
    </citation>
    <scope>NUCLEOTIDE SEQUENCE [LARGE SCALE GENOMIC DNA]</scope>
    <source>
        <strain evidence="1 2">KCTC 33148</strain>
    </source>
</reference>
<evidence type="ECO:0000313" key="2">
    <source>
        <dbReference type="Proteomes" id="UP000270021"/>
    </source>
</evidence>
<dbReference type="KEGG" id="fsl:EJO69_04090"/>
<sequence length="185" mass="20143">MSDAFRISLTDLRRQEGSLLELHRSIPAPDTFATALVRTIGDITVDGALQSVSEGVLITGTVECTTVAECARCLIEVEEDVNLDVTELYFYQDRAKALQESGDEEAEEVPLIENDSIDIEGLLRDAIVGQMSFIPLCSEDCAGLCSVCGERLADLPDDHAHEKDPSEMTALDELRAKLAAEEQGK</sequence>
<organism evidence="1 2">
    <name type="scientific">Flaviflexus salsibiostraticola</name>
    <dbReference type="NCBI Taxonomy" id="1282737"/>
    <lineage>
        <taxon>Bacteria</taxon>
        <taxon>Bacillati</taxon>
        <taxon>Actinomycetota</taxon>
        <taxon>Actinomycetes</taxon>
        <taxon>Actinomycetales</taxon>
        <taxon>Actinomycetaceae</taxon>
        <taxon>Flaviflexus</taxon>
    </lineage>
</organism>
<evidence type="ECO:0000313" key="1">
    <source>
        <dbReference type="EMBL" id="AZN29577.1"/>
    </source>
</evidence>
<proteinExistence type="predicted"/>
<gene>
    <name evidence="1" type="ORF">EJO69_04090</name>
</gene>
<dbReference type="InterPro" id="IPR003772">
    <property type="entry name" value="YceD"/>
</dbReference>